<dbReference type="EMBL" id="CP016303">
    <property type="protein sequence ID" value="ASX25865.1"/>
    <property type="molecule type" value="Genomic_DNA"/>
</dbReference>
<proteinExistence type="predicted"/>
<evidence type="ECO:0000313" key="1">
    <source>
        <dbReference type="EMBL" id="ASX25865.1"/>
    </source>
</evidence>
<reference evidence="2" key="1">
    <citation type="submission" date="2016-06" db="EMBL/GenBank/DDBJ databases">
        <authorList>
            <person name="Chen W."/>
            <person name="Hasegawa D.K."/>
        </authorList>
    </citation>
    <scope>NUCLEOTIDE SEQUENCE [LARGE SCALE GENOMIC DNA]</scope>
    <source>
        <strain evidence="2">MEAM1</strain>
    </source>
</reference>
<dbReference type="AlphaFoldDB" id="A0A249DX78"/>
<organism evidence="1 2">
    <name type="scientific">Candidatus Hamiltonella defensa</name>
    <name type="common">Bemisia tabaci</name>
    <dbReference type="NCBI Taxonomy" id="672795"/>
    <lineage>
        <taxon>Bacteria</taxon>
        <taxon>Pseudomonadati</taxon>
        <taxon>Pseudomonadota</taxon>
        <taxon>Gammaproteobacteria</taxon>
        <taxon>Enterobacterales</taxon>
        <taxon>Enterobacteriaceae</taxon>
        <taxon>aphid secondary symbionts</taxon>
        <taxon>Candidatus Williamhamiltonella</taxon>
    </lineage>
</organism>
<reference evidence="1 2" key="2">
    <citation type="submission" date="2017-09" db="EMBL/GenBank/DDBJ databases">
        <title>The genome of whitefly Bemisia tabaci, a global crop pest, provides novel insights into virus transmission, host adaptation and insecticide resistance.</title>
        <authorList>
            <person name="Kaur N."/>
            <person name="Kliot A."/>
            <person name="Pinheiro P.V."/>
            <person name="Luan J."/>
            <person name="Zheng Y."/>
            <person name="Liu W."/>
            <person name="Sun H."/>
            <person name="Yang X."/>
            <person name="Xu Y."/>
            <person name="Luo Y."/>
            <person name="Kruse A."/>
            <person name="Fisher T.W."/>
            <person name="Nelson D.R."/>
            <person name="Elimelech M."/>
            <person name="MacCoss M."/>
            <person name="Johnson R."/>
            <person name="Cohen E."/>
            <person name="Hunter W.B."/>
            <person name="Brown J.K."/>
            <person name="Jander G."/>
            <person name="Cilia M."/>
            <person name="Douglas A.E."/>
            <person name="Ghanim M."/>
            <person name="Simmons A.M."/>
            <person name="Wintermantel W.M."/>
            <person name="Ling K.-S."/>
            <person name="Fei Z."/>
        </authorList>
    </citation>
    <scope>NUCLEOTIDE SEQUENCE [LARGE SCALE GENOMIC DNA]</scope>
    <source>
        <strain evidence="1 2">MEAM1</strain>
    </source>
</reference>
<accession>A0A249DX78</accession>
<dbReference type="Proteomes" id="UP000216438">
    <property type="component" value="Chromosome"/>
</dbReference>
<protein>
    <submittedName>
        <fullName evidence="1">Uncharacterized protein</fullName>
    </submittedName>
</protein>
<gene>
    <name evidence="1" type="ORF">BA171_01585</name>
</gene>
<dbReference type="RefSeq" id="WP_016857835.1">
    <property type="nucleotide sequence ID" value="NZ_CP016303.1"/>
</dbReference>
<evidence type="ECO:0000313" key="2">
    <source>
        <dbReference type="Proteomes" id="UP000216438"/>
    </source>
</evidence>
<sequence length="77" mass="8917">MPIINLKFFNTTKPTIEKKFVIDSEHLKDKASNIAERLINANNISDSKFNLLLKKLDKAQQKHIALIDNHIKFLKKS</sequence>
<name>A0A249DX78_9ENTR</name>